<feature type="signal peptide" evidence="5">
    <location>
        <begin position="1"/>
        <end position="24"/>
    </location>
</feature>
<accession>A0A1M7E886</accession>
<evidence type="ECO:0000313" key="7">
    <source>
        <dbReference type="EMBL" id="SHL87880.1"/>
    </source>
</evidence>
<dbReference type="OrthoDB" id="9814063at2"/>
<dbReference type="GO" id="GO:0009055">
    <property type="term" value="F:electron transfer activity"/>
    <property type="evidence" value="ECO:0007669"/>
    <property type="project" value="InterPro"/>
</dbReference>
<reference evidence="7" key="1">
    <citation type="submission" date="2016-11" db="EMBL/GenBank/DDBJ databases">
        <authorList>
            <person name="Jaros S."/>
            <person name="Januszkiewicz K."/>
            <person name="Wedrychowicz H."/>
        </authorList>
    </citation>
    <scope>NUCLEOTIDE SEQUENCE [LARGE SCALE GENOMIC DNA]</scope>
    <source>
        <strain evidence="7">ACAM 12</strain>
    </source>
</reference>
<dbReference type="InterPro" id="IPR014068">
    <property type="entry name" value="Azurin"/>
</dbReference>
<feature type="chain" id="PRO_5011827631" description="Azurin" evidence="5">
    <location>
        <begin position="25"/>
        <end position="158"/>
    </location>
</feature>
<feature type="domain" description="Blue (type 1) copper" evidence="6">
    <location>
        <begin position="29"/>
        <end position="153"/>
    </location>
</feature>
<evidence type="ECO:0000259" key="6">
    <source>
        <dbReference type="Pfam" id="PF00127"/>
    </source>
</evidence>
<keyword evidence="1 5" id="KW-0813">Transport</keyword>
<dbReference type="EMBL" id="LT670847">
    <property type="protein sequence ID" value="SHL87880.1"/>
    <property type="molecule type" value="Genomic_DNA"/>
</dbReference>
<comment type="function">
    <text evidence="5">Transfers electrons from cytochrome c551 to cytochrome oxidase.</text>
</comment>
<dbReference type="PANTHER" id="PTHR38439:SF2">
    <property type="entry name" value="OUTER MEMBRANE PROTEIN H.8"/>
    <property type="match status" value="1"/>
</dbReference>
<dbReference type="RefSeq" id="WP_079550275.1">
    <property type="nucleotide sequence ID" value="NZ_LT670847.1"/>
</dbReference>
<keyword evidence="2 5" id="KW-0479">Metal-binding</keyword>
<dbReference type="PANTHER" id="PTHR38439">
    <property type="entry name" value="AURACYANIN-B"/>
    <property type="match status" value="1"/>
</dbReference>
<keyword evidence="5" id="KW-0574">Periplasm</keyword>
<evidence type="ECO:0000256" key="3">
    <source>
        <dbReference type="ARBA" id="ARBA00022982"/>
    </source>
</evidence>
<proteinExistence type="predicted"/>
<dbReference type="Gene3D" id="2.60.40.420">
    <property type="entry name" value="Cupredoxins - blue copper proteins"/>
    <property type="match status" value="1"/>
</dbReference>
<keyword evidence="5" id="KW-0732">Signal</keyword>
<dbReference type="SUPFAM" id="SSF49503">
    <property type="entry name" value="Cupredoxins"/>
    <property type="match status" value="1"/>
</dbReference>
<dbReference type="Proteomes" id="UP000190911">
    <property type="component" value="Chromosome I"/>
</dbReference>
<evidence type="ECO:0000313" key="8">
    <source>
        <dbReference type="Proteomes" id="UP000190911"/>
    </source>
</evidence>
<keyword evidence="8" id="KW-1185">Reference proteome</keyword>
<dbReference type="InterPro" id="IPR000923">
    <property type="entry name" value="BlueCu_1"/>
</dbReference>
<dbReference type="AlphaFoldDB" id="A0A1M7E886"/>
<evidence type="ECO:0000256" key="2">
    <source>
        <dbReference type="ARBA" id="ARBA00022723"/>
    </source>
</evidence>
<gene>
    <name evidence="7" type="ORF">SAMN05878437_0037</name>
</gene>
<dbReference type="NCBIfam" id="TIGR02695">
    <property type="entry name" value="azurin"/>
    <property type="match status" value="1"/>
</dbReference>
<organism evidence="7 8">
    <name type="scientific">Vreelandella subglaciescola</name>
    <dbReference type="NCBI Taxonomy" id="29571"/>
    <lineage>
        <taxon>Bacteria</taxon>
        <taxon>Pseudomonadati</taxon>
        <taxon>Pseudomonadota</taxon>
        <taxon>Gammaproteobacteria</taxon>
        <taxon>Oceanospirillales</taxon>
        <taxon>Halomonadaceae</taxon>
        <taxon>Vreelandella</taxon>
    </lineage>
</organism>
<dbReference type="InParanoid" id="A0A1M7E886"/>
<dbReference type="Pfam" id="PF00127">
    <property type="entry name" value="Copper-bind"/>
    <property type="match status" value="1"/>
</dbReference>
<evidence type="ECO:0000256" key="4">
    <source>
        <dbReference type="ARBA" id="ARBA00023008"/>
    </source>
</evidence>
<dbReference type="GO" id="GO:0042597">
    <property type="term" value="C:periplasmic space"/>
    <property type="evidence" value="ECO:0007669"/>
    <property type="project" value="UniProtKB-SubCell"/>
</dbReference>
<dbReference type="GO" id="GO:0005507">
    <property type="term" value="F:copper ion binding"/>
    <property type="evidence" value="ECO:0007669"/>
    <property type="project" value="UniProtKB-UniRule"/>
</dbReference>
<keyword evidence="4 5" id="KW-0186">Copper</keyword>
<dbReference type="InterPro" id="IPR050845">
    <property type="entry name" value="Cu-binding_ET"/>
</dbReference>
<dbReference type="InterPro" id="IPR008972">
    <property type="entry name" value="Cupredoxin"/>
</dbReference>
<comment type="subcellular location">
    <subcellularLocation>
        <location evidence="5">Periplasm</location>
    </subcellularLocation>
</comment>
<evidence type="ECO:0000256" key="5">
    <source>
        <dbReference type="RuleBase" id="RU363017"/>
    </source>
</evidence>
<dbReference type="CDD" id="cd13922">
    <property type="entry name" value="Azurin"/>
    <property type="match status" value="1"/>
</dbReference>
<protein>
    <recommendedName>
        <fullName evidence="5">Azurin</fullName>
    </recommendedName>
</protein>
<sequence>MKTSWMLIPAAAFAAMAFASPTMAAEDGACELTIEGNDAMQFNKDEMSVPASCDEVTITLEHTGEMAASAMGHNWVLSDSDVYEDVAKAGMSEGLDNNYLPEDDERIIAHTDIVGGGESTSVTFSTEGLEDRDLTFFCSFPGHYAAMNGSFTVTKEEE</sequence>
<name>A0A1M7E886_9GAMM</name>
<evidence type="ECO:0000256" key="1">
    <source>
        <dbReference type="ARBA" id="ARBA00022448"/>
    </source>
</evidence>
<keyword evidence="3 5" id="KW-0249">Electron transport</keyword>
<dbReference type="STRING" id="29571.SAMN05878437_0037"/>